<keyword evidence="3" id="KW-1185">Reference proteome</keyword>
<dbReference type="Gene3D" id="1.20.1270.60">
    <property type="entry name" value="Arfaptin homology (AH) domain/BAR domain"/>
    <property type="match status" value="1"/>
</dbReference>
<accession>A0A1J4L1H9</accession>
<organism evidence="2 3">
    <name type="scientific">Tritrichomonas foetus</name>
    <dbReference type="NCBI Taxonomy" id="1144522"/>
    <lineage>
        <taxon>Eukaryota</taxon>
        <taxon>Metamonada</taxon>
        <taxon>Parabasalia</taxon>
        <taxon>Tritrichomonadida</taxon>
        <taxon>Tritrichomonadidae</taxon>
        <taxon>Tritrichomonas</taxon>
    </lineage>
</organism>
<name>A0A1J4L1H9_9EUKA</name>
<reference evidence="2" key="1">
    <citation type="submission" date="2016-10" db="EMBL/GenBank/DDBJ databases">
        <authorList>
            <person name="Benchimol M."/>
            <person name="Almeida L.G."/>
            <person name="Vasconcelos A.T."/>
            <person name="Perreira-Neves A."/>
            <person name="Rosa I.A."/>
            <person name="Tasca T."/>
            <person name="Bogo M.R."/>
            <person name="de Souza W."/>
        </authorList>
    </citation>
    <scope>NUCLEOTIDE SEQUENCE [LARGE SCALE GENOMIC DNA]</scope>
    <source>
        <strain evidence="2">K</strain>
    </source>
</reference>
<protein>
    <submittedName>
        <fullName evidence="2">Uncharacterized protein</fullName>
    </submittedName>
</protein>
<feature type="region of interest" description="Disordered" evidence="1">
    <location>
        <begin position="218"/>
        <end position="266"/>
    </location>
</feature>
<evidence type="ECO:0000256" key="1">
    <source>
        <dbReference type="SAM" id="MobiDB-lite"/>
    </source>
</evidence>
<dbReference type="AlphaFoldDB" id="A0A1J4L1H9"/>
<evidence type="ECO:0000313" key="3">
    <source>
        <dbReference type="Proteomes" id="UP000179807"/>
    </source>
</evidence>
<sequence length="266" mass="29629">MSLQNPIMNPPSSDTLISDMWVIAKGLMGSGEAREKYSASWTKFGTKLAVLVNSQASESYDACAKVVEQINKVAEIHKTLSISEKRSAEDFRDIIERYYVVFRANKHYQECKAAYARAGENLENAKKKEMIESLKAGNPKNKAKLEFNVQKAKEDKIAALERLKQSVRDMLQARQKYNAFKIKRLVSGWTRYGEAMKVACEAEAATFDALRSEISQLRESGGAGGQAADQIEGELEKHNAENPPPQAQTGAEDDQIKANPQFDGFD</sequence>
<comment type="caution">
    <text evidence="2">The sequence shown here is derived from an EMBL/GenBank/DDBJ whole genome shotgun (WGS) entry which is preliminary data.</text>
</comment>
<dbReference type="VEuPathDB" id="TrichDB:TRFO_41129"/>
<evidence type="ECO:0000313" key="2">
    <source>
        <dbReference type="EMBL" id="OHT17291.1"/>
    </source>
</evidence>
<dbReference type="Proteomes" id="UP000179807">
    <property type="component" value="Unassembled WGS sequence"/>
</dbReference>
<proteinExistence type="predicted"/>
<gene>
    <name evidence="2" type="ORF">TRFO_41129</name>
</gene>
<dbReference type="RefSeq" id="XP_068370427.1">
    <property type="nucleotide sequence ID" value="XM_068513596.1"/>
</dbReference>
<dbReference type="GeneID" id="94848300"/>
<dbReference type="InterPro" id="IPR027267">
    <property type="entry name" value="AH/BAR_dom_sf"/>
</dbReference>
<dbReference type="EMBL" id="MLAK01000016">
    <property type="protein sequence ID" value="OHT17291.1"/>
    <property type="molecule type" value="Genomic_DNA"/>
</dbReference>
<dbReference type="OrthoDB" id="10501779at2759"/>